<dbReference type="GeneID" id="31007034"/>
<evidence type="ECO:0000256" key="2">
    <source>
        <dbReference type="ARBA" id="ARBA00022857"/>
    </source>
</evidence>
<dbReference type="PANTHER" id="PTHR24320:SF148">
    <property type="entry name" value="NAD(P)-BINDING ROSSMANN-FOLD SUPERFAMILY PROTEIN"/>
    <property type="match status" value="1"/>
</dbReference>
<dbReference type="Proteomes" id="UP000214365">
    <property type="component" value="Unassembled WGS sequence"/>
</dbReference>
<evidence type="ECO:0000313" key="5">
    <source>
        <dbReference type="EMBL" id="OKL57583.1"/>
    </source>
</evidence>
<name>A0A225AES8_TALAT</name>
<proteinExistence type="inferred from homology"/>
<dbReference type="SUPFAM" id="SSF51735">
    <property type="entry name" value="NAD(P)-binding Rossmann-fold domains"/>
    <property type="match status" value="1"/>
</dbReference>
<dbReference type="PANTHER" id="PTHR24320">
    <property type="entry name" value="RETINOL DEHYDROGENASE"/>
    <property type="match status" value="1"/>
</dbReference>
<keyword evidence="6" id="KW-1185">Reference proteome</keyword>
<keyword evidence="3" id="KW-0560">Oxidoreductase</keyword>
<feature type="compositionally biased region" description="Polar residues" evidence="4">
    <location>
        <begin position="430"/>
        <end position="447"/>
    </location>
</feature>
<sequence length="612" mass="66161">MKEEDFLASIADLTGRVAIVTGGANGIGLETAIYLASKGATVYIASRSSESTQAGVAEARKRLTLLDKNALDGNIYDEEQRIRFHELDLSSMQDAWKSAQEFKKTEKRLDILVCNAGVSMTTMQKLSPDGFDTMFAVNHLGHFAFMMGLLDLIARTAETTQDGRIVFTNSNAYKKAATKLDYDKLSTPIPNDGQTLKDIADAFTRYAASKLAAVYSVLEFSTRLRQNCNVNHVYVNSCHPGNAIGTTLGTGHQAAVNPTAERMIRSALDVAIGNSTLDSAKTQVYLAGSKLVKEQGTHAQFWSPIFSVLRSYKGCAPEEYTALGKDEKERETLWNITVEALRKAVGEEEIDSVETCNPSSFTMICQRCRTHLLSRIQVQHHTIRTPSSCVSSALFKTQSRCASTDTPNTPAMSSPPAPRQPGAGDVSFPSAISSATPGVSQPLSTPTDGVPQPPKWVNPGKAGAAAEAAAVAHEPSSLVAGSVMKGLNYIKNKPEVVALEDHEYPDWLWGLLDGASKKSNESGGVDVSSLNKKQRKRHEKKMAALAASQPRKIPLHEQSTDITPADYNAQQGGAQDIIAQAAAGLDKTEKITKSAREARRKGIRESNFLRGL</sequence>
<comment type="caution">
    <text evidence="5">The sequence shown here is derived from an EMBL/GenBank/DDBJ whole genome shotgun (WGS) entry which is preliminary data.</text>
</comment>
<protein>
    <submittedName>
        <fullName evidence="5">Uncharacterized protein</fullName>
    </submittedName>
</protein>
<reference evidence="5 6" key="1">
    <citation type="submission" date="2015-06" db="EMBL/GenBank/DDBJ databases">
        <title>Talaromyces atroroseus IBT 11181 draft genome.</title>
        <authorList>
            <person name="Rasmussen K.B."/>
            <person name="Rasmussen S."/>
            <person name="Petersen B."/>
            <person name="Sicheritz-Ponten T."/>
            <person name="Mortensen U.H."/>
            <person name="Thrane U."/>
        </authorList>
    </citation>
    <scope>NUCLEOTIDE SEQUENCE [LARGE SCALE GENOMIC DNA]</scope>
    <source>
        <strain evidence="5 6">IBT 11181</strain>
    </source>
</reference>
<dbReference type="GO" id="GO:0016491">
    <property type="term" value="F:oxidoreductase activity"/>
    <property type="evidence" value="ECO:0007669"/>
    <property type="project" value="UniProtKB-KW"/>
</dbReference>
<gene>
    <name evidence="5" type="ORF">UA08_07278</name>
</gene>
<dbReference type="OrthoDB" id="191139at2759"/>
<dbReference type="RefSeq" id="XP_020117704.1">
    <property type="nucleotide sequence ID" value="XM_020262201.1"/>
</dbReference>
<dbReference type="PRINTS" id="PR00081">
    <property type="entry name" value="GDHRDH"/>
</dbReference>
<dbReference type="Pfam" id="PF08561">
    <property type="entry name" value="Ribosomal_L37"/>
    <property type="match status" value="1"/>
</dbReference>
<evidence type="ECO:0000313" key="6">
    <source>
        <dbReference type="Proteomes" id="UP000214365"/>
    </source>
</evidence>
<evidence type="ECO:0000256" key="3">
    <source>
        <dbReference type="ARBA" id="ARBA00023002"/>
    </source>
</evidence>
<evidence type="ECO:0000256" key="1">
    <source>
        <dbReference type="ARBA" id="ARBA00006484"/>
    </source>
</evidence>
<organism evidence="5 6">
    <name type="scientific">Talaromyces atroroseus</name>
    <dbReference type="NCBI Taxonomy" id="1441469"/>
    <lineage>
        <taxon>Eukaryota</taxon>
        <taxon>Fungi</taxon>
        <taxon>Dikarya</taxon>
        <taxon>Ascomycota</taxon>
        <taxon>Pezizomycotina</taxon>
        <taxon>Eurotiomycetes</taxon>
        <taxon>Eurotiomycetidae</taxon>
        <taxon>Eurotiales</taxon>
        <taxon>Trichocomaceae</taxon>
        <taxon>Talaromyces</taxon>
        <taxon>Talaromyces sect. Trachyspermi</taxon>
    </lineage>
</organism>
<dbReference type="Gene3D" id="3.40.50.720">
    <property type="entry name" value="NAD(P)-binding Rossmann-like Domain"/>
    <property type="match status" value="1"/>
</dbReference>
<feature type="compositionally biased region" description="Polar residues" evidence="4">
    <location>
        <begin position="400"/>
        <end position="412"/>
    </location>
</feature>
<keyword evidence="2" id="KW-0521">NADP</keyword>
<feature type="region of interest" description="Disordered" evidence="4">
    <location>
        <begin position="517"/>
        <end position="552"/>
    </location>
</feature>
<dbReference type="EMBL" id="LFMY01000011">
    <property type="protein sequence ID" value="OKL57583.1"/>
    <property type="molecule type" value="Genomic_DNA"/>
</dbReference>
<dbReference type="InterPro" id="IPR013870">
    <property type="entry name" value="Ribosomal_mL54"/>
</dbReference>
<comment type="similarity">
    <text evidence="1">Belongs to the short-chain dehydrogenases/reductases (SDR) family.</text>
</comment>
<feature type="region of interest" description="Disordered" evidence="4">
    <location>
        <begin position="400"/>
        <end position="461"/>
    </location>
</feature>
<evidence type="ECO:0000256" key="4">
    <source>
        <dbReference type="SAM" id="MobiDB-lite"/>
    </source>
</evidence>
<dbReference type="InterPro" id="IPR002347">
    <property type="entry name" value="SDR_fam"/>
</dbReference>
<dbReference type="AlphaFoldDB" id="A0A225AES8"/>
<dbReference type="STRING" id="1441469.A0A225AES8"/>
<dbReference type="InterPro" id="IPR036291">
    <property type="entry name" value="NAD(P)-bd_dom_sf"/>
</dbReference>
<dbReference type="Pfam" id="PF00106">
    <property type="entry name" value="adh_short"/>
    <property type="match status" value="1"/>
</dbReference>
<accession>A0A225AES8</accession>